<organism evidence="1 2">
    <name type="scientific">Rangifer tarandus platyrhynchus</name>
    <name type="common">Svalbard reindeer</name>
    <dbReference type="NCBI Taxonomy" id="3082113"/>
    <lineage>
        <taxon>Eukaryota</taxon>
        <taxon>Metazoa</taxon>
        <taxon>Chordata</taxon>
        <taxon>Craniata</taxon>
        <taxon>Vertebrata</taxon>
        <taxon>Euteleostomi</taxon>
        <taxon>Mammalia</taxon>
        <taxon>Eutheria</taxon>
        <taxon>Laurasiatheria</taxon>
        <taxon>Artiodactyla</taxon>
        <taxon>Ruminantia</taxon>
        <taxon>Pecora</taxon>
        <taxon>Cervidae</taxon>
        <taxon>Odocoileinae</taxon>
        <taxon>Rangifer</taxon>
    </lineage>
</organism>
<accession>A0AC60A1U4</accession>
<evidence type="ECO:0000313" key="2">
    <source>
        <dbReference type="Proteomes" id="UP001162501"/>
    </source>
</evidence>
<reference evidence="1" key="1">
    <citation type="submission" date="2023-05" db="EMBL/GenBank/DDBJ databases">
        <authorList>
            <consortium name="ELIXIR-Norway"/>
        </authorList>
    </citation>
    <scope>NUCLEOTIDE SEQUENCE</scope>
</reference>
<dbReference type="EMBL" id="OX596090">
    <property type="protein sequence ID" value="CAN0544768.1"/>
    <property type="molecule type" value="Genomic_DNA"/>
</dbReference>
<name>A0AC60A1U4_RANTA</name>
<reference evidence="1" key="2">
    <citation type="submission" date="2025-03" db="EMBL/GenBank/DDBJ databases">
        <authorList>
            <consortium name="ELIXIR-Norway"/>
            <consortium name="Elixir Norway"/>
        </authorList>
    </citation>
    <scope>NUCLEOTIDE SEQUENCE</scope>
</reference>
<evidence type="ECO:0000313" key="1">
    <source>
        <dbReference type="EMBL" id="CAN0544768.1"/>
    </source>
</evidence>
<sequence>MQPSPKARAPPRQSRSRAGAAGAGEGPPVVTCDRPRAPGSSRPHRGAAAALDSRGPRRRAAPSPGRAAADRGRNPAPARRPPGSAAPRARARRVLARAARLQPHVRPRAGRAAAAAGAGKPGGVSDPRPGRREESRGARGTRGRRVFACAAPASGTGRSPVPAVSPAALETVYRLIPAGSGGTRRTGNWSSGATQCPCQPYTFHTYQRLTPRDTWRSEVSPAPALKVHGSSGTPEVSDARWPVGERLAILSGPADKRGGSSQPSCTPGKVTSQFCLWHSTSSSPPPKGNVTSLMMGPKPPKYQPAASAVISFLCWGNLQPLEAKPPHRTPSARPLLETESAKYSMTWAPPAAADVEWDGAECRSHRSGGSHQGTMQRLWGPWQVHQQTPLQRDRRLRRTLRHCVAGPASSPPGECWGPPAKLGINALSDQTG</sequence>
<gene>
    <name evidence="1" type="ORF">MRATA1EN22A_LOCUS25869</name>
</gene>
<protein>
    <submittedName>
        <fullName evidence="1">Uncharacterized protein</fullName>
    </submittedName>
</protein>
<dbReference type="Proteomes" id="UP001162501">
    <property type="component" value="Chromosome 6"/>
</dbReference>
<proteinExistence type="predicted"/>